<evidence type="ECO:0000313" key="6">
    <source>
        <dbReference type="EMBL" id="SFS56172.1"/>
    </source>
</evidence>
<keyword evidence="2" id="KW-0560">Oxidoreductase</keyword>
<comment type="similarity">
    <text evidence="1 3">Belongs to the short-chain dehydrogenases/reductases (SDR) family.</text>
</comment>
<dbReference type="PRINTS" id="PR00080">
    <property type="entry name" value="SDRFAMILY"/>
</dbReference>
<dbReference type="SUPFAM" id="SSF51735">
    <property type="entry name" value="NAD(P)-binding Rossmann-fold domains"/>
    <property type="match status" value="1"/>
</dbReference>
<dbReference type="Pfam" id="PF00106">
    <property type="entry name" value="adh_short"/>
    <property type="match status" value="1"/>
</dbReference>
<proteinExistence type="inferred from homology"/>
<dbReference type="Gene3D" id="3.40.50.720">
    <property type="entry name" value="NAD(P)-binding Rossmann-like Domain"/>
    <property type="match status" value="1"/>
</dbReference>
<dbReference type="PANTHER" id="PTHR44196:SF1">
    <property type="entry name" value="DEHYDROGENASE_REDUCTASE SDR FAMILY MEMBER 7B"/>
    <property type="match status" value="1"/>
</dbReference>
<evidence type="ECO:0000256" key="1">
    <source>
        <dbReference type="ARBA" id="ARBA00006484"/>
    </source>
</evidence>
<evidence type="ECO:0000259" key="5">
    <source>
        <dbReference type="SMART" id="SM00822"/>
    </source>
</evidence>
<keyword evidence="7" id="KW-1185">Reference proteome</keyword>
<dbReference type="EMBL" id="FPAB01000002">
    <property type="protein sequence ID" value="SFS56172.1"/>
    <property type="molecule type" value="Genomic_DNA"/>
</dbReference>
<gene>
    <name evidence="6" type="ORF">SAMN05444716_102326</name>
</gene>
<dbReference type="InterPro" id="IPR020904">
    <property type="entry name" value="Sc_DH/Rdtase_CS"/>
</dbReference>
<dbReference type="AlphaFoldDB" id="A0A1I6QUX0"/>
<dbReference type="RefSeq" id="WP_093842376.1">
    <property type="nucleotide sequence ID" value="NZ_FPAB01000002.1"/>
</dbReference>
<feature type="region of interest" description="Disordered" evidence="4">
    <location>
        <begin position="324"/>
        <end position="352"/>
    </location>
</feature>
<feature type="compositionally biased region" description="Basic residues" evidence="4">
    <location>
        <begin position="336"/>
        <end position="352"/>
    </location>
</feature>
<accession>A0A1I6QUX0</accession>
<protein>
    <submittedName>
        <fullName evidence="6">Short-chain dehydrogenase</fullName>
    </submittedName>
</protein>
<evidence type="ECO:0000256" key="3">
    <source>
        <dbReference type="RuleBase" id="RU000363"/>
    </source>
</evidence>
<evidence type="ECO:0000313" key="7">
    <source>
        <dbReference type="Proteomes" id="UP000198873"/>
    </source>
</evidence>
<dbReference type="SMART" id="SM00822">
    <property type="entry name" value="PKS_KR"/>
    <property type="match status" value="1"/>
</dbReference>
<reference evidence="7" key="1">
    <citation type="submission" date="2016-10" db="EMBL/GenBank/DDBJ databases">
        <authorList>
            <person name="Varghese N."/>
            <person name="Submissions S."/>
        </authorList>
    </citation>
    <scope>NUCLEOTIDE SEQUENCE [LARGE SCALE GENOMIC DNA]</scope>
    <source>
        <strain evidence="7">CGMCC 4.7047</strain>
    </source>
</reference>
<dbReference type="PROSITE" id="PS00061">
    <property type="entry name" value="ADH_SHORT"/>
    <property type="match status" value="1"/>
</dbReference>
<dbReference type="PRINTS" id="PR00081">
    <property type="entry name" value="GDHRDH"/>
</dbReference>
<dbReference type="Proteomes" id="UP000198873">
    <property type="component" value="Unassembled WGS sequence"/>
</dbReference>
<dbReference type="PANTHER" id="PTHR44196">
    <property type="entry name" value="DEHYDROGENASE/REDUCTASE SDR FAMILY MEMBER 7B"/>
    <property type="match status" value="1"/>
</dbReference>
<feature type="region of interest" description="Disordered" evidence="4">
    <location>
        <begin position="274"/>
        <end position="294"/>
    </location>
</feature>
<sequence>MRTRNNVVVITGASSGVGRACAQRFAARGWTVVLAGRRAAELEELARRCRRRRRARALAVPTDVTDPTAVDELARRALAEYGRIDMWVNSAAVAAFGPLESVPPAVVRGVLDTGVLGYVHGARAALAAMRAQGSGTLVNISSAVGAAPVPYNSAYVMAKSAVRALGGSLRQELRLSGHRDIHVCTVLPATLDTPFFGNAANYSGRAVRPLSPVYTPERAARRIVRLARTPRREVYVGPAARALAVLSALVPATTERFLARQMDRHHLSRTVAAPDTRGNVFDPPAGAARHGGWHGRRRTALRRLTTAVLLTTLVLTAGRALRPPGGAAGRMPAAAGRRRCATRRRRGPWSAG</sequence>
<dbReference type="InterPro" id="IPR002347">
    <property type="entry name" value="SDR_fam"/>
</dbReference>
<dbReference type="GO" id="GO:0016491">
    <property type="term" value="F:oxidoreductase activity"/>
    <property type="evidence" value="ECO:0007669"/>
    <property type="project" value="UniProtKB-KW"/>
</dbReference>
<feature type="domain" description="Ketoreductase" evidence="5">
    <location>
        <begin position="6"/>
        <end position="184"/>
    </location>
</feature>
<feature type="compositionally biased region" description="Low complexity" evidence="4">
    <location>
        <begin position="324"/>
        <end position="335"/>
    </location>
</feature>
<dbReference type="STRING" id="1176198.SAMN05444716_102326"/>
<evidence type="ECO:0000256" key="2">
    <source>
        <dbReference type="ARBA" id="ARBA00023002"/>
    </source>
</evidence>
<dbReference type="NCBIfam" id="NF005495">
    <property type="entry name" value="PRK07109.1"/>
    <property type="match status" value="1"/>
</dbReference>
<dbReference type="GO" id="GO:0016020">
    <property type="term" value="C:membrane"/>
    <property type="evidence" value="ECO:0007669"/>
    <property type="project" value="TreeGrafter"/>
</dbReference>
<dbReference type="InterPro" id="IPR036291">
    <property type="entry name" value="NAD(P)-bd_dom_sf"/>
</dbReference>
<organism evidence="6 7">
    <name type="scientific">Streptomyces harbinensis</name>
    <dbReference type="NCBI Taxonomy" id="1176198"/>
    <lineage>
        <taxon>Bacteria</taxon>
        <taxon>Bacillati</taxon>
        <taxon>Actinomycetota</taxon>
        <taxon>Actinomycetes</taxon>
        <taxon>Kitasatosporales</taxon>
        <taxon>Streptomycetaceae</taxon>
        <taxon>Streptomyces</taxon>
    </lineage>
</organism>
<dbReference type="InterPro" id="IPR057326">
    <property type="entry name" value="KR_dom"/>
</dbReference>
<name>A0A1I6QUX0_9ACTN</name>
<evidence type="ECO:0000256" key="4">
    <source>
        <dbReference type="SAM" id="MobiDB-lite"/>
    </source>
</evidence>